<feature type="region of interest" description="Disordered" evidence="1">
    <location>
        <begin position="1085"/>
        <end position="1141"/>
    </location>
</feature>
<dbReference type="OrthoDB" id="1771364at2"/>
<feature type="domain" description="MBG" evidence="3">
    <location>
        <begin position="763"/>
        <end position="855"/>
    </location>
</feature>
<dbReference type="SUPFAM" id="SSF52058">
    <property type="entry name" value="L domain-like"/>
    <property type="match status" value="1"/>
</dbReference>
<evidence type="ECO:0008006" key="6">
    <source>
        <dbReference type="Google" id="ProtNLM"/>
    </source>
</evidence>
<proteinExistence type="predicted"/>
<name>A0A4Q0VLF7_9LACO</name>
<dbReference type="InterPro" id="IPR022038">
    <property type="entry name" value="Ig-like_bact"/>
</dbReference>
<dbReference type="EMBL" id="QXIL01000002">
    <property type="protein sequence ID" value="RXI79761.1"/>
    <property type="molecule type" value="Genomic_DNA"/>
</dbReference>
<evidence type="ECO:0000313" key="5">
    <source>
        <dbReference type="Proteomes" id="UP000290602"/>
    </source>
</evidence>
<feature type="compositionally biased region" description="Low complexity" evidence="1">
    <location>
        <begin position="1096"/>
        <end position="1105"/>
    </location>
</feature>
<keyword evidence="5" id="KW-1185">Reference proteome</keyword>
<evidence type="ECO:0000313" key="4">
    <source>
        <dbReference type="EMBL" id="RXI79761.1"/>
    </source>
</evidence>
<accession>A0A4Q0VLF7</accession>
<dbReference type="Pfam" id="PF17883">
    <property type="entry name" value="MBG"/>
    <property type="match status" value="1"/>
</dbReference>
<gene>
    <name evidence="4" type="ORF">DXH47_01090</name>
</gene>
<dbReference type="PANTHER" id="PTHR45661">
    <property type="entry name" value="SURFACE ANTIGEN"/>
    <property type="match status" value="1"/>
</dbReference>
<dbReference type="InterPro" id="IPR032675">
    <property type="entry name" value="LRR_dom_sf"/>
</dbReference>
<comment type="caution">
    <text evidence="4">The sequence shown here is derived from an EMBL/GenBank/DDBJ whole genome shotgun (WGS) entry which is preliminary data.</text>
</comment>
<reference evidence="4 5" key="1">
    <citation type="submission" date="2018-08" db="EMBL/GenBank/DDBJ databases">
        <title>Lactobacillus suantsai sp. nov., isolated from traditional fermented suan-tsai in Taiwan.</title>
        <authorList>
            <person name="Huang C.-H."/>
        </authorList>
    </citation>
    <scope>NUCLEOTIDE SEQUENCE [LARGE SCALE GENOMIC DNA]</scope>
    <source>
        <strain evidence="4 5">BCRC 12945</strain>
    </source>
</reference>
<sequence>MPVKQGTTKQILTQRWAITAATVAAIGIGVTTVPGHADETSAAASSAQATVSAAQTTTTSQATLSSSSAVSSAASSEATPNRSATASSATSSAVTKALSSAETPVSSGAVTSTAQPGSLAANSTATVSSSAAAGSGHLAASSVAASVAATITNDAQGTGQGTASAGKATVAQAAQQATATSLQIPVVPTVTAAATAAKTPAYADSSVFDWQLNADGTATITGVTQQVTGTLNLPPTYTVNGQTYTVTGIGAAAFASQTGLTDGLTGAVFANGLITIGDSAFAYLPNLQLVDFSANQTLQTIGREAFVADGLTQLVLPASVTSIGEAAFTYNNTLTTVTLPAALTSLGDTAFASCAQLTSVDLTPATGLTTITAHAFENDPLTTLVIPANIQTIGEAAFANNVHLTTLTFAPASQLTTIEKDAFIYDCELTDLVLPDAVTTIGDQAFLANAKLATLTLGAGLQTIGVNAFTYDNALTTVDWAPAQQLQTIGAGAFEYDSIMGDLPVLASLTTIGEAALAGNQLNSVVFGDQLVTIGDAAFSFNHLTGSLVVPETVTSVGERAFYGNELTAATVGDATTLGVDALSYNRLTTLHGPTVSDIVADEQLVTTFKMAPDTLPLTDLFDLNLGGQTTADLTLSNLTNGVTLVNGQLIIPQGTDRFTFDWALPLTTGATAYSGTYTVILDNPDIKVTDSTIFAGSTWTPSDNFVSAVTPQGDDLTLDQLTTVGNVDTTQAGTYQVTYQYLANGAVVSAQTATVTVLKRTATYRLTGSSTTTYTGQTPTLDGSGYRIVLPDGTICELTTGDLDFTGTATAPTAVGTYAVGLSAAGQAKLAAQPASQMYDWVANTTGATATITPAPVTITPNNVVVYVGETPTLTATVSGQPVDGVPVDYTFAPVTTTTAGYQDIQVILGANPNYTVTLQPGRLTVLASQQTLLGTDYTWTIGDPTPTAADFNASATDKTGAAILVTVDLSQAELTQAGDYPVTLTTSDGQTKTVTLHVVAATTGGDTGGGNGAVTPGEDPDQGVDPDTPSSPDPTPVVPDPAPTPTTPGSNLPADKSTDGETHRVIGDAAVPKTVTGSALVRSLKTNPRLRVPGSTGTSTTSTRQANGYRGHGVQSLATSHGKTTQLAKSKTNPTTPRSTIKVAQATVLPQTNENPLHGRLWAAIGLILGALGLKRFRRHTDE</sequence>
<organism evidence="4 5">
    <name type="scientific">Levilactobacillus suantsaii</name>
    <dbReference type="NCBI Taxonomy" id="2292255"/>
    <lineage>
        <taxon>Bacteria</taxon>
        <taxon>Bacillati</taxon>
        <taxon>Bacillota</taxon>
        <taxon>Bacilli</taxon>
        <taxon>Lactobacillales</taxon>
        <taxon>Lactobacillaceae</taxon>
        <taxon>Levilactobacillus</taxon>
    </lineage>
</organism>
<evidence type="ECO:0000259" key="3">
    <source>
        <dbReference type="Pfam" id="PF17883"/>
    </source>
</evidence>
<dbReference type="AlphaFoldDB" id="A0A4Q0VLF7"/>
<dbReference type="PANTHER" id="PTHR45661:SF3">
    <property type="entry name" value="IG-LIKE DOMAIN-CONTAINING PROTEIN"/>
    <property type="match status" value="1"/>
</dbReference>
<dbReference type="Gene3D" id="3.10.430.110">
    <property type="match status" value="1"/>
</dbReference>
<protein>
    <recommendedName>
        <fullName evidence="6">DUF5011 domain-containing protein</fullName>
    </recommendedName>
</protein>
<feature type="domain" description="Ig-like" evidence="2">
    <location>
        <begin position="687"/>
        <end position="758"/>
    </location>
</feature>
<dbReference type="InterPro" id="IPR026906">
    <property type="entry name" value="LRR_5"/>
</dbReference>
<feature type="compositionally biased region" description="Basic and acidic residues" evidence="1">
    <location>
        <begin position="1058"/>
        <end position="1068"/>
    </location>
</feature>
<dbReference type="InterPro" id="IPR053139">
    <property type="entry name" value="Surface_bspA-like"/>
</dbReference>
<evidence type="ECO:0000259" key="2">
    <source>
        <dbReference type="Pfam" id="PF07523"/>
    </source>
</evidence>
<dbReference type="Gene3D" id="2.60.40.10">
    <property type="entry name" value="Immunoglobulins"/>
    <property type="match status" value="2"/>
</dbReference>
<dbReference type="InterPro" id="IPR013783">
    <property type="entry name" value="Ig-like_fold"/>
</dbReference>
<dbReference type="InterPro" id="IPR041277">
    <property type="entry name" value="MBG_Lactobacillales"/>
</dbReference>
<dbReference type="Pfam" id="PF07523">
    <property type="entry name" value="Big_3"/>
    <property type="match status" value="1"/>
</dbReference>
<dbReference type="Gene3D" id="3.80.10.10">
    <property type="entry name" value="Ribonuclease Inhibitor"/>
    <property type="match status" value="2"/>
</dbReference>
<feature type="region of interest" description="Disordered" evidence="1">
    <location>
        <begin position="59"/>
        <end position="89"/>
    </location>
</feature>
<feature type="compositionally biased region" description="Polar residues" evidence="1">
    <location>
        <begin position="1118"/>
        <end position="1141"/>
    </location>
</feature>
<dbReference type="Pfam" id="PF13306">
    <property type="entry name" value="LRR_5"/>
    <property type="match status" value="1"/>
</dbReference>
<dbReference type="Proteomes" id="UP000290602">
    <property type="component" value="Unassembled WGS sequence"/>
</dbReference>
<feature type="compositionally biased region" description="Pro residues" evidence="1">
    <location>
        <begin position="1031"/>
        <end position="1048"/>
    </location>
</feature>
<feature type="region of interest" description="Disordered" evidence="1">
    <location>
        <begin position="1003"/>
        <end position="1073"/>
    </location>
</feature>
<evidence type="ECO:0000256" key="1">
    <source>
        <dbReference type="SAM" id="MobiDB-lite"/>
    </source>
</evidence>
<dbReference type="RefSeq" id="WP_129031249.1">
    <property type="nucleotide sequence ID" value="NZ_QXIL01000002.1"/>
</dbReference>